<gene>
    <name evidence="7" type="primary">LOC121401602</name>
</gene>
<name>A0A8J1MNN0_XENLA</name>
<keyword evidence="4" id="KW-0175">Coiled coil</keyword>
<dbReference type="GeneID" id="121401602"/>
<protein>
    <submittedName>
        <fullName evidence="7">Charged multivesicular body protein 7-like</fullName>
    </submittedName>
</protein>
<dbReference type="RefSeq" id="XP_041443028.1">
    <property type="nucleotide sequence ID" value="XM_041587094.1"/>
</dbReference>
<reference evidence="7" key="1">
    <citation type="submission" date="2025-08" db="UniProtKB">
        <authorList>
            <consortium name="RefSeq"/>
        </authorList>
    </citation>
    <scope>IDENTIFICATION</scope>
    <source>
        <strain evidence="7">J_2021</strain>
        <tissue evidence="7">Erythrocytes</tissue>
    </source>
</reference>
<evidence type="ECO:0000256" key="1">
    <source>
        <dbReference type="ARBA" id="ARBA00006190"/>
    </source>
</evidence>
<keyword evidence="2" id="KW-0813">Transport</keyword>
<comment type="similarity">
    <text evidence="1">Belongs to the SNF7 family.</text>
</comment>
<proteinExistence type="inferred from homology"/>
<sequence>MGVSALKQALKDVTLEKAESIVDQIQEYCDLQDDLSQTLSSVTDADVDSDDLERELNDILQNEEMIIDLPDVPSGPVIISPQRPTEWKMDQAAHSPADGSFLRSRNHAEHCQSGTVSS</sequence>
<accession>A0A8J1MNN0</accession>
<dbReference type="AlphaFoldDB" id="A0A8J1MNN0"/>
<organism evidence="6 7">
    <name type="scientific">Xenopus laevis</name>
    <name type="common">African clawed frog</name>
    <dbReference type="NCBI Taxonomy" id="8355"/>
    <lineage>
        <taxon>Eukaryota</taxon>
        <taxon>Metazoa</taxon>
        <taxon>Chordata</taxon>
        <taxon>Craniata</taxon>
        <taxon>Vertebrata</taxon>
        <taxon>Euteleostomi</taxon>
        <taxon>Amphibia</taxon>
        <taxon>Batrachia</taxon>
        <taxon>Anura</taxon>
        <taxon>Pipoidea</taxon>
        <taxon>Pipidae</taxon>
        <taxon>Xenopodinae</taxon>
        <taxon>Xenopus</taxon>
        <taxon>Xenopus</taxon>
    </lineage>
</organism>
<dbReference type="Proteomes" id="UP000186698">
    <property type="component" value="Chromosome 3L"/>
</dbReference>
<dbReference type="KEGG" id="xla:121401602"/>
<evidence type="ECO:0000313" key="7">
    <source>
        <dbReference type="RefSeq" id="XP_041443028.1"/>
    </source>
</evidence>
<evidence type="ECO:0000256" key="5">
    <source>
        <dbReference type="SAM" id="MobiDB-lite"/>
    </source>
</evidence>
<evidence type="ECO:0000256" key="4">
    <source>
        <dbReference type="ARBA" id="ARBA00023054"/>
    </source>
</evidence>
<keyword evidence="6" id="KW-1185">Reference proteome</keyword>
<dbReference type="InterPro" id="IPR005024">
    <property type="entry name" value="Snf7_fam"/>
</dbReference>
<keyword evidence="3" id="KW-0653">Protein transport</keyword>
<evidence type="ECO:0000256" key="3">
    <source>
        <dbReference type="ARBA" id="ARBA00022927"/>
    </source>
</evidence>
<dbReference type="GO" id="GO:0015031">
    <property type="term" value="P:protein transport"/>
    <property type="evidence" value="ECO:0007669"/>
    <property type="project" value="UniProtKB-KW"/>
</dbReference>
<feature type="region of interest" description="Disordered" evidence="5">
    <location>
        <begin position="71"/>
        <end position="118"/>
    </location>
</feature>
<dbReference type="Pfam" id="PF03357">
    <property type="entry name" value="Snf7"/>
    <property type="match status" value="1"/>
</dbReference>
<evidence type="ECO:0000256" key="2">
    <source>
        <dbReference type="ARBA" id="ARBA00022448"/>
    </source>
</evidence>
<dbReference type="GO" id="GO:0007034">
    <property type="term" value="P:vacuolar transport"/>
    <property type="evidence" value="ECO:0007669"/>
    <property type="project" value="InterPro"/>
</dbReference>
<evidence type="ECO:0000313" key="6">
    <source>
        <dbReference type="Proteomes" id="UP000186698"/>
    </source>
</evidence>